<dbReference type="AlphaFoldDB" id="A0A3R7M8K9"/>
<dbReference type="Proteomes" id="UP000283509">
    <property type="component" value="Unassembled WGS sequence"/>
</dbReference>
<keyword evidence="1" id="KW-0812">Transmembrane</keyword>
<reference evidence="2 3" key="2">
    <citation type="submission" date="2019-01" db="EMBL/GenBank/DDBJ databases">
        <title>The decoding of complex shrimp genome reveals the adaptation for benthos swimmer, frequently molting mechanism and breeding impact on genome.</title>
        <authorList>
            <person name="Sun Y."/>
            <person name="Gao Y."/>
            <person name="Yu Y."/>
        </authorList>
    </citation>
    <scope>NUCLEOTIDE SEQUENCE [LARGE SCALE GENOMIC DNA]</scope>
    <source>
        <tissue evidence="2">Muscle</tissue>
    </source>
</reference>
<evidence type="ECO:0000313" key="2">
    <source>
        <dbReference type="EMBL" id="ROT70019.1"/>
    </source>
</evidence>
<dbReference type="OrthoDB" id="5945460at2759"/>
<evidence type="ECO:0000256" key="1">
    <source>
        <dbReference type="SAM" id="Phobius"/>
    </source>
</evidence>
<accession>A0A3R7M8K9</accession>
<keyword evidence="1" id="KW-0472">Membrane</keyword>
<reference evidence="2 3" key="1">
    <citation type="submission" date="2018-04" db="EMBL/GenBank/DDBJ databases">
        <authorList>
            <person name="Zhang X."/>
            <person name="Yuan J."/>
            <person name="Li F."/>
            <person name="Xiang J."/>
        </authorList>
    </citation>
    <scope>NUCLEOTIDE SEQUENCE [LARGE SCALE GENOMIC DNA]</scope>
    <source>
        <tissue evidence="2">Muscle</tissue>
    </source>
</reference>
<keyword evidence="3" id="KW-1185">Reference proteome</keyword>
<keyword evidence="1" id="KW-1133">Transmembrane helix</keyword>
<sequence length="425" mass="49479">MRNWIRVAVLTAIIVAVIILFDRGQVIKITTINQVKKSSTLNKYDVWPPFSVKQKHTREWFVVECFSGTHSEDVESVFGHILSLWSESENPECIDTYQKFTELYEVHDRYSKKLDLPGPFAKQVNSWFQGNKALMEDIHHQHLIHVFHPLTSEHTVYNPVRAKRPMPTQQMNLYEWVEKLAEETSKNCDFCKYNEMTAVDEFGRDDKSDTARVTNTFKVEAWHSMVVTKHLHHPLNFTKELMNHFFKAAMSWIYEVSRKDPAYIYPNIAWDTLHHAGASQIHPHIHMMMAPDHYYGYFELMRSAAQRYYQEKGENYFNAVLEVHAALGLVVEYGDAVAIPIMTGKADLEVMFLSDYPGEDFYSLIYHTINAYHDTFTQFCKSFAMSSCLPAHFSSSPSPHPPFGHICHLHLFLLLPLLFLFLLLF</sequence>
<protein>
    <submittedName>
        <fullName evidence="2">Uncharacterized protein</fullName>
    </submittedName>
</protein>
<organism evidence="2 3">
    <name type="scientific">Penaeus vannamei</name>
    <name type="common">Whiteleg shrimp</name>
    <name type="synonym">Litopenaeus vannamei</name>
    <dbReference type="NCBI Taxonomy" id="6689"/>
    <lineage>
        <taxon>Eukaryota</taxon>
        <taxon>Metazoa</taxon>
        <taxon>Ecdysozoa</taxon>
        <taxon>Arthropoda</taxon>
        <taxon>Crustacea</taxon>
        <taxon>Multicrustacea</taxon>
        <taxon>Malacostraca</taxon>
        <taxon>Eumalacostraca</taxon>
        <taxon>Eucarida</taxon>
        <taxon>Decapoda</taxon>
        <taxon>Dendrobranchiata</taxon>
        <taxon>Penaeoidea</taxon>
        <taxon>Penaeidae</taxon>
        <taxon>Penaeus</taxon>
    </lineage>
</organism>
<dbReference type="SUPFAM" id="SSF54197">
    <property type="entry name" value="HIT-like"/>
    <property type="match status" value="1"/>
</dbReference>
<comment type="caution">
    <text evidence="2">The sequence shown here is derived from an EMBL/GenBank/DDBJ whole genome shotgun (WGS) entry which is preliminary data.</text>
</comment>
<dbReference type="InterPro" id="IPR036265">
    <property type="entry name" value="HIT-like_sf"/>
</dbReference>
<name>A0A3R7M8K9_PENVA</name>
<feature type="transmembrane region" description="Helical" evidence="1">
    <location>
        <begin position="403"/>
        <end position="424"/>
    </location>
</feature>
<proteinExistence type="predicted"/>
<gene>
    <name evidence="2" type="ORF">C7M84_011723</name>
</gene>
<evidence type="ECO:0000313" key="3">
    <source>
        <dbReference type="Proteomes" id="UP000283509"/>
    </source>
</evidence>
<dbReference type="EMBL" id="QCYY01002483">
    <property type="protein sequence ID" value="ROT70019.1"/>
    <property type="molecule type" value="Genomic_DNA"/>
</dbReference>